<dbReference type="InterPro" id="IPR013229">
    <property type="entry name" value="PEGA"/>
</dbReference>
<dbReference type="EMBL" id="CP124755">
    <property type="protein sequence ID" value="WGZ89778.1"/>
    <property type="molecule type" value="Genomic_DNA"/>
</dbReference>
<dbReference type="KEGG" id="tdu:QJT80_09720"/>
<feature type="chain" id="PRO_5041738722" evidence="1">
    <location>
        <begin position="23"/>
        <end position="96"/>
    </location>
</feature>
<proteinExistence type="predicted"/>
<protein>
    <submittedName>
        <fullName evidence="3">PEGA domain-containing protein</fullName>
    </submittedName>
</protein>
<reference evidence="3" key="2">
    <citation type="submission" date="2023-04" db="EMBL/GenBank/DDBJ databases">
        <authorList>
            <person name="Beletskiy A.V."/>
            <person name="Mardanov A.V."/>
            <person name="Ravin N.V."/>
        </authorList>
    </citation>
    <scope>NUCLEOTIDE SEQUENCE</scope>
    <source>
        <strain evidence="3">GKL-01</strain>
    </source>
</reference>
<feature type="signal peptide" evidence="1">
    <location>
        <begin position="1"/>
        <end position="22"/>
    </location>
</feature>
<sequence>MKLSITLTAGLMLLTAACSTVTHVTSNPSGADVQLNGQHLGKTPLTAKVNDIRGMRSIYSFTASKAGYGTQRKNYQEVWGADPTATIPNQINFDFK</sequence>
<dbReference type="AlphaFoldDB" id="A0AA95KJC0"/>
<accession>A0AA95KJC0</accession>
<organism evidence="3">
    <name type="scientific">Candidatus Thiocaldithrix dubininis</name>
    <dbReference type="NCBI Taxonomy" id="3080823"/>
    <lineage>
        <taxon>Bacteria</taxon>
        <taxon>Pseudomonadati</taxon>
        <taxon>Pseudomonadota</taxon>
        <taxon>Gammaproteobacteria</taxon>
        <taxon>Thiotrichales</taxon>
        <taxon>Thiotrichaceae</taxon>
        <taxon>Candidatus Thiocaldithrix</taxon>
    </lineage>
</organism>
<evidence type="ECO:0000259" key="2">
    <source>
        <dbReference type="Pfam" id="PF08308"/>
    </source>
</evidence>
<evidence type="ECO:0000313" key="3">
    <source>
        <dbReference type="EMBL" id="WGZ89778.1"/>
    </source>
</evidence>
<feature type="domain" description="PEGA" evidence="2">
    <location>
        <begin position="23"/>
        <end position="49"/>
    </location>
</feature>
<keyword evidence="1" id="KW-0732">Signal</keyword>
<name>A0AA95KJC0_9GAMM</name>
<dbReference type="Pfam" id="PF08308">
    <property type="entry name" value="PEGA"/>
    <property type="match status" value="1"/>
</dbReference>
<gene>
    <name evidence="3" type="ORF">QJT80_09720</name>
</gene>
<dbReference type="PROSITE" id="PS51257">
    <property type="entry name" value="PROKAR_LIPOPROTEIN"/>
    <property type="match status" value="1"/>
</dbReference>
<reference evidence="3" key="1">
    <citation type="journal article" date="2023" name="Int. J. Mol. Sci.">
        <title>Metagenomics Revealed a New Genus 'Candidatus Thiocaldithrix dubininis' gen. nov., sp. nov. and a New Species 'Candidatus Thiothrix putei' sp. nov. in the Family Thiotrichaceae, Some Members of Which Have Traits of Both Na+- and H+-Motive Energetics.</title>
        <authorList>
            <person name="Ravin N.V."/>
            <person name="Muntyan M.S."/>
            <person name="Smolyakov D.D."/>
            <person name="Rudenko T.S."/>
            <person name="Beletsky A.V."/>
            <person name="Mardanov A.V."/>
            <person name="Grabovich M.Y."/>
        </authorList>
    </citation>
    <scope>NUCLEOTIDE SEQUENCE</scope>
    <source>
        <strain evidence="3">GKL-01</strain>
    </source>
</reference>
<dbReference type="Proteomes" id="UP001300672">
    <property type="component" value="Chromosome"/>
</dbReference>
<evidence type="ECO:0000256" key="1">
    <source>
        <dbReference type="SAM" id="SignalP"/>
    </source>
</evidence>